<dbReference type="AlphaFoldDB" id="A2EY88"/>
<reference evidence="1" key="1">
    <citation type="submission" date="2006-10" db="EMBL/GenBank/DDBJ databases">
        <authorList>
            <person name="Amadeo P."/>
            <person name="Zhao Q."/>
            <person name="Wortman J."/>
            <person name="Fraser-Liggett C."/>
            <person name="Carlton J."/>
        </authorList>
    </citation>
    <scope>NUCLEOTIDE SEQUENCE</scope>
    <source>
        <strain evidence="1">G3</strain>
    </source>
</reference>
<organism evidence="1 2">
    <name type="scientific">Trichomonas vaginalis (strain ATCC PRA-98 / G3)</name>
    <dbReference type="NCBI Taxonomy" id="412133"/>
    <lineage>
        <taxon>Eukaryota</taxon>
        <taxon>Metamonada</taxon>
        <taxon>Parabasalia</taxon>
        <taxon>Trichomonadida</taxon>
        <taxon>Trichomonadidae</taxon>
        <taxon>Trichomonas</taxon>
    </lineage>
</organism>
<dbReference type="RefSeq" id="XP_001330637.1">
    <property type="nucleotide sequence ID" value="XM_001330601.1"/>
</dbReference>
<dbReference type="VEuPathDB" id="TrichDB:TVAGG3_0868470"/>
<evidence type="ECO:0000313" key="2">
    <source>
        <dbReference type="Proteomes" id="UP000001542"/>
    </source>
</evidence>
<dbReference type="OrthoDB" id="10534853at2759"/>
<reference evidence="1" key="2">
    <citation type="journal article" date="2007" name="Science">
        <title>Draft genome sequence of the sexually transmitted pathogen Trichomonas vaginalis.</title>
        <authorList>
            <person name="Carlton J.M."/>
            <person name="Hirt R.P."/>
            <person name="Silva J.C."/>
            <person name="Delcher A.L."/>
            <person name="Schatz M."/>
            <person name="Zhao Q."/>
            <person name="Wortman J.R."/>
            <person name="Bidwell S.L."/>
            <person name="Alsmark U.C.M."/>
            <person name="Besteiro S."/>
            <person name="Sicheritz-Ponten T."/>
            <person name="Noel C.J."/>
            <person name="Dacks J.B."/>
            <person name="Foster P.G."/>
            <person name="Simillion C."/>
            <person name="Van de Peer Y."/>
            <person name="Miranda-Saavedra D."/>
            <person name="Barton G.J."/>
            <person name="Westrop G.D."/>
            <person name="Mueller S."/>
            <person name="Dessi D."/>
            <person name="Fiori P.L."/>
            <person name="Ren Q."/>
            <person name="Paulsen I."/>
            <person name="Zhang H."/>
            <person name="Bastida-Corcuera F.D."/>
            <person name="Simoes-Barbosa A."/>
            <person name="Brown M.T."/>
            <person name="Hayes R.D."/>
            <person name="Mukherjee M."/>
            <person name="Okumura C.Y."/>
            <person name="Schneider R."/>
            <person name="Smith A.J."/>
            <person name="Vanacova S."/>
            <person name="Villalvazo M."/>
            <person name="Haas B.J."/>
            <person name="Pertea M."/>
            <person name="Feldblyum T.V."/>
            <person name="Utterback T.R."/>
            <person name="Shu C.L."/>
            <person name="Osoegawa K."/>
            <person name="de Jong P.J."/>
            <person name="Hrdy I."/>
            <person name="Horvathova L."/>
            <person name="Zubacova Z."/>
            <person name="Dolezal P."/>
            <person name="Malik S.B."/>
            <person name="Logsdon J.M. Jr."/>
            <person name="Henze K."/>
            <person name="Gupta A."/>
            <person name="Wang C.C."/>
            <person name="Dunne R.L."/>
            <person name="Upcroft J.A."/>
            <person name="Upcroft P."/>
            <person name="White O."/>
            <person name="Salzberg S.L."/>
            <person name="Tang P."/>
            <person name="Chiu C.-H."/>
            <person name="Lee Y.-S."/>
            <person name="Embley T.M."/>
            <person name="Coombs G.H."/>
            <person name="Mottram J.C."/>
            <person name="Tachezy J."/>
            <person name="Fraser-Liggett C.M."/>
            <person name="Johnson P.J."/>
        </authorList>
    </citation>
    <scope>NUCLEOTIDE SEQUENCE [LARGE SCALE GENOMIC DNA]</scope>
    <source>
        <strain evidence="1">G3</strain>
    </source>
</reference>
<dbReference type="InParanoid" id="A2EY88"/>
<accession>A2EY88</accession>
<sequence length="268" mass="30253">MLFINLAGYVKSIPHHKGKINSILRKLAILEKFSTPPQYKPTPTNFQEQIIYPTSSVYKILQSLAGKAAQIKFSDILNEFKELTTDHEELDILISHLFDMAWTVHEFPFFSQSGKVFNFLNVKTSVFEPPYLDEKYQSLTINELSSSGWPYQPVVEILNSLFYIVNPIEGAKIFYDAMDKTANIVTESTEEEELVNFDTLFPLILISVLASGLVCEPIILEYVAMLATSNYPDSIVVFAASYVEAILAHLSSLDETGKPLPKPEEDEL</sequence>
<dbReference type="EMBL" id="DS113538">
    <property type="protein sequence ID" value="EAY02376.1"/>
    <property type="molecule type" value="Genomic_DNA"/>
</dbReference>
<protein>
    <recommendedName>
        <fullName evidence="3">VPS9 domain-containing protein</fullName>
    </recommendedName>
</protein>
<dbReference type="Proteomes" id="UP000001542">
    <property type="component" value="Unassembled WGS sequence"/>
</dbReference>
<dbReference type="KEGG" id="tva:4760213"/>
<evidence type="ECO:0008006" key="3">
    <source>
        <dbReference type="Google" id="ProtNLM"/>
    </source>
</evidence>
<dbReference type="VEuPathDB" id="TrichDB:TVAG_030490"/>
<proteinExistence type="predicted"/>
<gene>
    <name evidence="1" type="ORF">TVAG_030490</name>
</gene>
<evidence type="ECO:0000313" key="1">
    <source>
        <dbReference type="EMBL" id="EAY02376.1"/>
    </source>
</evidence>
<keyword evidence="2" id="KW-1185">Reference proteome</keyword>
<name>A2EY88_TRIV3</name>